<dbReference type="OrthoDB" id="5297564at2"/>
<gene>
    <name evidence="2" type="ORF">SAMN05421686_103338</name>
</gene>
<proteinExistence type="predicted"/>
<dbReference type="Proteomes" id="UP000185639">
    <property type="component" value="Unassembled WGS sequence"/>
</dbReference>
<protein>
    <recommendedName>
        <fullName evidence="4">MetA-pathway of phenol degradation</fullName>
    </recommendedName>
</protein>
<feature type="chain" id="PRO_5012907598" description="MetA-pathway of phenol degradation" evidence="1">
    <location>
        <begin position="22"/>
        <end position="343"/>
    </location>
</feature>
<sequence length="343" mass="36855">MKRSGILSLTLLLAAVNGAYADTAEDMDKAREALSKQDSDADTEKALEEVFEAAEKNYSLLKKGGMSLNYNFDYSYYGDQRIDLNVEDSRVRSVDVSPVASHSFTNSFAFDYGLFNNLTLGVRLPLVSKFETQDELSGYGVGDISGTVRWQPAEYIPGKASRTYFGSLRVPTGQSPYEIDENEALSTGSGTFGLSGGLSTSKVLDPVVLFGSLSAGYDLPATDLNQVRGDQLLQEVNNKGNISASMGFAYSLSYDVSLSASFQGSYSMGSEFVLYRPSTGQETRSETTGQMTGIMNFALGVRVSPKTIANVNVGFGMTELSPDILLGLSLPIDIEGAKPSEGN</sequence>
<evidence type="ECO:0008006" key="4">
    <source>
        <dbReference type="Google" id="ProtNLM"/>
    </source>
</evidence>
<evidence type="ECO:0000256" key="1">
    <source>
        <dbReference type="SAM" id="SignalP"/>
    </source>
</evidence>
<reference evidence="3" key="1">
    <citation type="submission" date="2017-01" db="EMBL/GenBank/DDBJ databases">
        <authorList>
            <person name="Varghese N."/>
            <person name="Submissions S."/>
        </authorList>
    </citation>
    <scope>NUCLEOTIDE SEQUENCE [LARGE SCALE GENOMIC DNA]</scope>
    <source>
        <strain evidence="3">DSM 24913</strain>
    </source>
</reference>
<dbReference type="EMBL" id="FTOH01000003">
    <property type="protein sequence ID" value="SIS69881.1"/>
    <property type="molecule type" value="Genomic_DNA"/>
</dbReference>
<accession>A0A1N7L7X4</accession>
<evidence type="ECO:0000313" key="2">
    <source>
        <dbReference type="EMBL" id="SIS69881.1"/>
    </source>
</evidence>
<keyword evidence="1" id="KW-0732">Signal</keyword>
<dbReference type="AlphaFoldDB" id="A0A1N7L7X4"/>
<dbReference type="STRING" id="484498.SAMN05421686_103338"/>
<keyword evidence="3" id="KW-1185">Reference proteome</keyword>
<name>A0A1N7L7X4_9GAMM</name>
<evidence type="ECO:0000313" key="3">
    <source>
        <dbReference type="Proteomes" id="UP000185639"/>
    </source>
</evidence>
<dbReference type="RefSeq" id="WP_076514831.1">
    <property type="nucleotide sequence ID" value="NZ_FTOH01000003.1"/>
</dbReference>
<feature type="signal peptide" evidence="1">
    <location>
        <begin position="1"/>
        <end position="21"/>
    </location>
</feature>
<organism evidence="2 3">
    <name type="scientific">Thalassolituus maritimus</name>
    <dbReference type="NCBI Taxonomy" id="484498"/>
    <lineage>
        <taxon>Bacteria</taxon>
        <taxon>Pseudomonadati</taxon>
        <taxon>Pseudomonadota</taxon>
        <taxon>Gammaproteobacteria</taxon>
        <taxon>Oceanospirillales</taxon>
        <taxon>Oceanospirillaceae</taxon>
        <taxon>Thalassolituus</taxon>
    </lineage>
</organism>